<name>A0A699SL40_TANCI</name>
<accession>A0A699SL40</accession>
<dbReference type="InterPro" id="IPR001584">
    <property type="entry name" value="Integrase_cat-core"/>
</dbReference>
<dbReference type="SUPFAM" id="SSF53098">
    <property type="entry name" value="Ribonuclease H-like"/>
    <property type="match status" value="1"/>
</dbReference>
<protein>
    <submittedName>
        <fullName evidence="2">Putative reverse transcriptase domain-containing protein</fullName>
    </submittedName>
</protein>
<sequence length="123" mass="13909">VVTRHGIPVSIISDRDPRFASNFWRSLQNALGSRLDMSTSYHPETDGQSERTIQTLEDMLRACAIDFGNGWVNHLPLVKFSYNNSYHASIKAAPFEALYGRKCRLPVCWTKVGEAQILDPELI</sequence>
<dbReference type="GO" id="GO:0003964">
    <property type="term" value="F:RNA-directed DNA polymerase activity"/>
    <property type="evidence" value="ECO:0007669"/>
    <property type="project" value="UniProtKB-KW"/>
</dbReference>
<dbReference type="InterPro" id="IPR036397">
    <property type="entry name" value="RNaseH_sf"/>
</dbReference>
<gene>
    <name evidence="2" type="ORF">Tci_870089</name>
</gene>
<dbReference type="PANTHER" id="PTHR37984:SF5">
    <property type="entry name" value="PROTEIN NYNRIN-LIKE"/>
    <property type="match status" value="1"/>
</dbReference>
<dbReference type="PROSITE" id="PS50994">
    <property type="entry name" value="INTEGRASE"/>
    <property type="match status" value="1"/>
</dbReference>
<keyword evidence="2" id="KW-0695">RNA-directed DNA polymerase</keyword>
<keyword evidence="2" id="KW-0548">Nucleotidyltransferase</keyword>
<organism evidence="2">
    <name type="scientific">Tanacetum cinerariifolium</name>
    <name type="common">Dalmatian daisy</name>
    <name type="synonym">Chrysanthemum cinerariifolium</name>
    <dbReference type="NCBI Taxonomy" id="118510"/>
    <lineage>
        <taxon>Eukaryota</taxon>
        <taxon>Viridiplantae</taxon>
        <taxon>Streptophyta</taxon>
        <taxon>Embryophyta</taxon>
        <taxon>Tracheophyta</taxon>
        <taxon>Spermatophyta</taxon>
        <taxon>Magnoliopsida</taxon>
        <taxon>eudicotyledons</taxon>
        <taxon>Gunneridae</taxon>
        <taxon>Pentapetalae</taxon>
        <taxon>asterids</taxon>
        <taxon>campanulids</taxon>
        <taxon>Asterales</taxon>
        <taxon>Asteraceae</taxon>
        <taxon>Asteroideae</taxon>
        <taxon>Anthemideae</taxon>
        <taxon>Anthemidinae</taxon>
        <taxon>Tanacetum</taxon>
    </lineage>
</organism>
<dbReference type="AlphaFoldDB" id="A0A699SL40"/>
<evidence type="ECO:0000313" key="2">
    <source>
        <dbReference type="EMBL" id="GFC98119.1"/>
    </source>
</evidence>
<dbReference type="Gene3D" id="3.30.420.10">
    <property type="entry name" value="Ribonuclease H-like superfamily/Ribonuclease H"/>
    <property type="match status" value="1"/>
</dbReference>
<dbReference type="GO" id="GO:0015074">
    <property type="term" value="P:DNA integration"/>
    <property type="evidence" value="ECO:0007669"/>
    <property type="project" value="InterPro"/>
</dbReference>
<feature type="non-terminal residue" evidence="2">
    <location>
        <position position="1"/>
    </location>
</feature>
<dbReference type="EMBL" id="BKCJ011170157">
    <property type="protein sequence ID" value="GFC98119.1"/>
    <property type="molecule type" value="Genomic_DNA"/>
</dbReference>
<proteinExistence type="predicted"/>
<dbReference type="InterPro" id="IPR012337">
    <property type="entry name" value="RNaseH-like_sf"/>
</dbReference>
<feature type="domain" description="Integrase catalytic" evidence="1">
    <location>
        <begin position="1"/>
        <end position="102"/>
    </location>
</feature>
<evidence type="ECO:0000259" key="1">
    <source>
        <dbReference type="PROSITE" id="PS50994"/>
    </source>
</evidence>
<dbReference type="PANTHER" id="PTHR37984">
    <property type="entry name" value="PROTEIN CBG26694"/>
    <property type="match status" value="1"/>
</dbReference>
<reference evidence="2" key="1">
    <citation type="journal article" date="2019" name="Sci. Rep.">
        <title>Draft genome of Tanacetum cinerariifolium, the natural source of mosquito coil.</title>
        <authorList>
            <person name="Yamashiro T."/>
            <person name="Shiraishi A."/>
            <person name="Satake H."/>
            <person name="Nakayama K."/>
        </authorList>
    </citation>
    <scope>NUCLEOTIDE SEQUENCE</scope>
</reference>
<comment type="caution">
    <text evidence="2">The sequence shown here is derived from an EMBL/GenBank/DDBJ whole genome shotgun (WGS) entry which is preliminary data.</text>
</comment>
<keyword evidence="2" id="KW-0808">Transferase</keyword>
<dbReference type="InterPro" id="IPR050951">
    <property type="entry name" value="Retrovirus_Pol_polyprotein"/>
</dbReference>
<dbReference type="GO" id="GO:0003676">
    <property type="term" value="F:nucleic acid binding"/>
    <property type="evidence" value="ECO:0007669"/>
    <property type="project" value="InterPro"/>
</dbReference>